<keyword evidence="8 14" id="KW-1133">Transmembrane helix</keyword>
<keyword evidence="7" id="KW-0106">Calcium</keyword>
<evidence type="ECO:0000313" key="16">
    <source>
        <dbReference type="EMBL" id="KAE9329603.1"/>
    </source>
</evidence>
<evidence type="ECO:0000256" key="11">
    <source>
        <dbReference type="ARBA" id="ARBA00023303"/>
    </source>
</evidence>
<evidence type="ECO:0000256" key="4">
    <source>
        <dbReference type="ARBA" id="ARBA00022568"/>
    </source>
</evidence>
<dbReference type="PANTHER" id="PTHR10582:SF2">
    <property type="entry name" value="INACTIVE"/>
    <property type="match status" value="1"/>
</dbReference>
<keyword evidence="9" id="KW-0406">Ion transport</keyword>
<dbReference type="SUPFAM" id="SSF48403">
    <property type="entry name" value="Ankyrin repeat"/>
    <property type="match status" value="1"/>
</dbReference>
<feature type="region of interest" description="Disordered" evidence="13">
    <location>
        <begin position="1"/>
        <end position="23"/>
    </location>
</feature>
<evidence type="ECO:0000256" key="14">
    <source>
        <dbReference type="SAM" id="Phobius"/>
    </source>
</evidence>
<organism evidence="16 17">
    <name type="scientific">Phytophthora fragariae</name>
    <dbReference type="NCBI Taxonomy" id="53985"/>
    <lineage>
        <taxon>Eukaryota</taxon>
        <taxon>Sar</taxon>
        <taxon>Stramenopiles</taxon>
        <taxon>Oomycota</taxon>
        <taxon>Peronosporomycetes</taxon>
        <taxon>Peronosporales</taxon>
        <taxon>Peronosporaceae</taxon>
        <taxon>Phytophthora</taxon>
    </lineage>
</organism>
<dbReference type="GO" id="GO:0005216">
    <property type="term" value="F:monoatomic ion channel activity"/>
    <property type="evidence" value="ECO:0007669"/>
    <property type="project" value="InterPro"/>
</dbReference>
<evidence type="ECO:0000256" key="2">
    <source>
        <dbReference type="ARBA" id="ARBA00022448"/>
    </source>
</evidence>
<dbReference type="Pfam" id="PF00520">
    <property type="entry name" value="Ion_trans"/>
    <property type="match status" value="1"/>
</dbReference>
<feature type="transmembrane region" description="Helical" evidence="14">
    <location>
        <begin position="720"/>
        <end position="744"/>
    </location>
</feature>
<evidence type="ECO:0000256" key="6">
    <source>
        <dbReference type="ARBA" id="ARBA00022737"/>
    </source>
</evidence>
<keyword evidence="4" id="KW-0109">Calcium transport</keyword>
<dbReference type="InterPro" id="IPR036770">
    <property type="entry name" value="Ankyrin_rpt-contain_sf"/>
</dbReference>
<evidence type="ECO:0000256" key="10">
    <source>
        <dbReference type="ARBA" id="ARBA00023136"/>
    </source>
</evidence>
<evidence type="ECO:0000313" key="17">
    <source>
        <dbReference type="Proteomes" id="UP000486351"/>
    </source>
</evidence>
<dbReference type="EMBL" id="QXFY01001061">
    <property type="protein sequence ID" value="KAE9329603.1"/>
    <property type="molecule type" value="Genomic_DNA"/>
</dbReference>
<dbReference type="PROSITE" id="PS50297">
    <property type="entry name" value="ANK_REP_REGION"/>
    <property type="match status" value="1"/>
</dbReference>
<keyword evidence="11" id="KW-0407">Ion channel</keyword>
<protein>
    <recommendedName>
        <fullName evidence="15">Ion transport domain-containing protein</fullName>
    </recommendedName>
</protein>
<feature type="transmembrane region" description="Helical" evidence="14">
    <location>
        <begin position="626"/>
        <end position="648"/>
    </location>
</feature>
<dbReference type="Pfam" id="PF12796">
    <property type="entry name" value="Ank_2"/>
    <property type="match status" value="1"/>
</dbReference>
<dbReference type="InterPro" id="IPR002110">
    <property type="entry name" value="Ankyrin_rpt"/>
</dbReference>
<feature type="domain" description="Ion transport" evidence="15">
    <location>
        <begin position="563"/>
        <end position="754"/>
    </location>
</feature>
<evidence type="ECO:0000256" key="3">
    <source>
        <dbReference type="ARBA" id="ARBA00022475"/>
    </source>
</evidence>
<accession>A0A6G0RD79</accession>
<evidence type="ECO:0000256" key="13">
    <source>
        <dbReference type="SAM" id="MobiDB-lite"/>
    </source>
</evidence>
<sequence>MEDTARRNAVHALPPGAPTPRDKVMDEYRAHIKESRDYKKKQHKQVILEDVRKRPPRLHLRQETIRARPHPNTHNDPQSRKKEIKESPTRMMRGGNYLKKFLAGQFRLGQDERPEGWAAAKINRAMRRYYKMHLLLEKRDKQHLALQSKLLFDECCRCRPLVPGPITTESGVLRLAEPNLPKILRILRNVANDGLDLLQPHGVAQYTVMHVAAQRGYTDLVKELIMHWNEHPMNSPYQKYSFMQLSHLLEMVLEMRSAKRLVSESDAEMRALVADIGVSFARFSDSLDKLLEDAITLQDLLQICGHPLVLSKDAAGNTPLHHAAEGGHLTLCKLLLANGANINAQNKSGETPLHFAIASQRHGVCIHFVENHADVRISRYVSFTTLTDERSDRLRKVLKKVWKFLRRVRSVLSVQHVFTVTENEAGHTERIVCEPKGILYEYVYDHAEFRGRHSPTLWMIVQTERKDLIFHPWFRQLLDHKWNSFTRQTFRSEFKVYAVYFVAVFIATYLRVGDTFVGMPLGGYRNNIFTEDVGYMEYIRDVARLVYSVINANYTLQEYQAYRECGSLRVYLRDGWNWFDLVQISCVWLLLVAEILELILPDFDQEDFRLIVYQESLYSFNIRRRYSFRITLMAIVGPQIFVKWIQFARGTRALGPFVRMIAKMFSDILVFVMVFCVFLGGFAFAFFILQLEGCKSYFSALTTTFNISLGSWDWDSIYEGGLLAILLFLSFVVIGTIMLLNLLIAMMGSTYDKVWEDRLLFFELERAKATLSIQMSLDDEVYDEKHWCPRLYVLEGDTPIEGIQFHRL</sequence>
<evidence type="ECO:0000256" key="5">
    <source>
        <dbReference type="ARBA" id="ARBA00022692"/>
    </source>
</evidence>
<feature type="repeat" description="ANK" evidence="12">
    <location>
        <begin position="315"/>
        <end position="347"/>
    </location>
</feature>
<keyword evidence="5 14" id="KW-0812">Transmembrane</keyword>
<evidence type="ECO:0000256" key="1">
    <source>
        <dbReference type="ARBA" id="ARBA00004651"/>
    </source>
</evidence>
<dbReference type="Gene3D" id="1.10.287.70">
    <property type="match status" value="1"/>
</dbReference>
<keyword evidence="12" id="KW-0040">ANK repeat</keyword>
<reference evidence="16 17" key="1">
    <citation type="submission" date="2018-09" db="EMBL/GenBank/DDBJ databases">
        <title>Genomic investigation of the strawberry pathogen Phytophthora fragariae indicates pathogenicity is determined by transcriptional variation in three key races.</title>
        <authorList>
            <person name="Adams T.M."/>
            <person name="Armitage A.D."/>
            <person name="Sobczyk M.K."/>
            <person name="Bates H.J."/>
            <person name="Dunwell J.M."/>
            <person name="Nellist C.F."/>
            <person name="Harrison R.J."/>
        </authorList>
    </citation>
    <scope>NUCLEOTIDE SEQUENCE [LARGE SCALE GENOMIC DNA]</scope>
    <source>
        <strain evidence="16 17">NOV-77</strain>
    </source>
</reference>
<proteinExistence type="predicted"/>
<name>A0A6G0RD79_9STRA</name>
<keyword evidence="10 14" id="KW-0472">Membrane</keyword>
<dbReference type="GO" id="GO:0005886">
    <property type="term" value="C:plasma membrane"/>
    <property type="evidence" value="ECO:0007669"/>
    <property type="project" value="UniProtKB-SubCell"/>
</dbReference>
<dbReference type="Proteomes" id="UP000486351">
    <property type="component" value="Unassembled WGS sequence"/>
</dbReference>
<dbReference type="Gene3D" id="1.25.40.20">
    <property type="entry name" value="Ankyrin repeat-containing domain"/>
    <property type="match status" value="1"/>
</dbReference>
<dbReference type="SMART" id="SM00248">
    <property type="entry name" value="ANK"/>
    <property type="match status" value="3"/>
</dbReference>
<feature type="compositionally biased region" description="Basic and acidic residues" evidence="13">
    <location>
        <begin position="77"/>
        <end position="88"/>
    </location>
</feature>
<evidence type="ECO:0000256" key="8">
    <source>
        <dbReference type="ARBA" id="ARBA00022989"/>
    </source>
</evidence>
<dbReference type="AlphaFoldDB" id="A0A6G0RD79"/>
<keyword evidence="2" id="KW-0813">Transport</keyword>
<feature type="transmembrane region" description="Helical" evidence="14">
    <location>
        <begin position="668"/>
        <end position="689"/>
    </location>
</feature>
<evidence type="ECO:0000256" key="7">
    <source>
        <dbReference type="ARBA" id="ARBA00022837"/>
    </source>
</evidence>
<dbReference type="GO" id="GO:0098703">
    <property type="term" value="P:calcium ion import across plasma membrane"/>
    <property type="evidence" value="ECO:0007669"/>
    <property type="project" value="TreeGrafter"/>
</dbReference>
<keyword evidence="6" id="KW-0677">Repeat</keyword>
<dbReference type="PROSITE" id="PS50088">
    <property type="entry name" value="ANK_REPEAT"/>
    <property type="match status" value="1"/>
</dbReference>
<dbReference type="InterPro" id="IPR024862">
    <property type="entry name" value="TRPV"/>
</dbReference>
<feature type="region of interest" description="Disordered" evidence="13">
    <location>
        <begin position="62"/>
        <end position="88"/>
    </location>
</feature>
<evidence type="ECO:0000256" key="9">
    <source>
        <dbReference type="ARBA" id="ARBA00023065"/>
    </source>
</evidence>
<dbReference type="PANTHER" id="PTHR10582">
    <property type="entry name" value="TRANSIENT RECEPTOR POTENTIAL ION CHANNEL PROTEIN"/>
    <property type="match status" value="1"/>
</dbReference>
<evidence type="ECO:0000256" key="12">
    <source>
        <dbReference type="PROSITE-ProRule" id="PRU00023"/>
    </source>
</evidence>
<keyword evidence="3" id="KW-1003">Cell membrane</keyword>
<gene>
    <name evidence="16" type="ORF">PF008_g15906</name>
</gene>
<dbReference type="InterPro" id="IPR005821">
    <property type="entry name" value="Ion_trans_dom"/>
</dbReference>
<comment type="caution">
    <text evidence="16">The sequence shown here is derived from an EMBL/GenBank/DDBJ whole genome shotgun (WGS) entry which is preliminary data.</text>
</comment>
<comment type="subcellular location">
    <subcellularLocation>
        <location evidence="1">Cell membrane</location>
        <topology evidence="1">Multi-pass membrane protein</topology>
    </subcellularLocation>
</comment>
<evidence type="ECO:0000259" key="15">
    <source>
        <dbReference type="Pfam" id="PF00520"/>
    </source>
</evidence>